<accession>A0A0D2LSN9</accession>
<dbReference type="GeneID" id="25732797"/>
<feature type="region of interest" description="Disordered" evidence="3">
    <location>
        <begin position="216"/>
        <end position="244"/>
    </location>
</feature>
<name>A0A0D2LSN9_9CHLO</name>
<dbReference type="OrthoDB" id="6593433at2759"/>
<dbReference type="SMART" id="SM00382">
    <property type="entry name" value="AAA"/>
    <property type="match status" value="1"/>
</dbReference>
<dbReference type="PROSITE" id="PS50893">
    <property type="entry name" value="ABC_TRANSPORTER_2"/>
    <property type="match status" value="1"/>
</dbReference>
<evidence type="ECO:0000256" key="2">
    <source>
        <dbReference type="ARBA" id="ARBA00022840"/>
    </source>
</evidence>
<dbReference type="InterPro" id="IPR027417">
    <property type="entry name" value="P-loop_NTPase"/>
</dbReference>
<evidence type="ECO:0000256" key="3">
    <source>
        <dbReference type="SAM" id="MobiDB-lite"/>
    </source>
</evidence>
<evidence type="ECO:0000313" key="5">
    <source>
        <dbReference type="EMBL" id="KIY92801.1"/>
    </source>
</evidence>
<dbReference type="InterPro" id="IPR003593">
    <property type="entry name" value="AAA+_ATPase"/>
</dbReference>
<sequence>MALLQARGLTRSLPGKDGPVFSGIDISIEAGQVLFIKGPSGAGKTLLLRTVALLDPSEGGALQLRGLAPTETGIPAWRSEVTYVHQARVDFPGTPREFFDAARQLGTRRGRRAGDLAAVVADMGLDPEVVLDQKWASLSGGQAQRVALAVAVALQPSVLLVDEPTSACDLDSARRVEAVLKGCGAAVIWVTHDPGQPPRVGGRQLELPSGEVSEVELLEGDGEPPRPGSTDGSERSGRRPWWRR</sequence>
<evidence type="ECO:0000313" key="6">
    <source>
        <dbReference type="Proteomes" id="UP000054498"/>
    </source>
</evidence>
<dbReference type="RefSeq" id="XP_013891821.1">
    <property type="nucleotide sequence ID" value="XM_014036367.1"/>
</dbReference>
<keyword evidence="1" id="KW-0547">Nucleotide-binding</keyword>
<dbReference type="InterPro" id="IPR003439">
    <property type="entry name" value="ABC_transporter-like_ATP-bd"/>
</dbReference>
<dbReference type="PROSITE" id="PS00211">
    <property type="entry name" value="ABC_TRANSPORTER_1"/>
    <property type="match status" value="1"/>
</dbReference>
<organism evidence="5 6">
    <name type="scientific">Monoraphidium neglectum</name>
    <dbReference type="NCBI Taxonomy" id="145388"/>
    <lineage>
        <taxon>Eukaryota</taxon>
        <taxon>Viridiplantae</taxon>
        <taxon>Chlorophyta</taxon>
        <taxon>core chlorophytes</taxon>
        <taxon>Chlorophyceae</taxon>
        <taxon>CS clade</taxon>
        <taxon>Sphaeropleales</taxon>
        <taxon>Selenastraceae</taxon>
        <taxon>Monoraphidium</taxon>
    </lineage>
</organism>
<feature type="domain" description="ABC transporter" evidence="4">
    <location>
        <begin position="4"/>
        <end position="234"/>
    </location>
</feature>
<dbReference type="InterPro" id="IPR017871">
    <property type="entry name" value="ABC_transporter-like_CS"/>
</dbReference>
<dbReference type="GO" id="GO:0016887">
    <property type="term" value="F:ATP hydrolysis activity"/>
    <property type="evidence" value="ECO:0007669"/>
    <property type="project" value="InterPro"/>
</dbReference>
<dbReference type="GO" id="GO:0005524">
    <property type="term" value="F:ATP binding"/>
    <property type="evidence" value="ECO:0007669"/>
    <property type="project" value="UniProtKB-KW"/>
</dbReference>
<dbReference type="Pfam" id="PF00005">
    <property type="entry name" value="ABC_tran"/>
    <property type="match status" value="1"/>
</dbReference>
<keyword evidence="6" id="KW-1185">Reference proteome</keyword>
<dbReference type="PANTHER" id="PTHR43119">
    <property type="entry name" value="ABC TRANSPORT PROTEIN ATP-BINDING COMPONENT-RELATED"/>
    <property type="match status" value="1"/>
</dbReference>
<dbReference type="STRING" id="145388.A0A0D2LSN9"/>
<dbReference type="SUPFAM" id="SSF52540">
    <property type="entry name" value="P-loop containing nucleoside triphosphate hydrolases"/>
    <property type="match status" value="1"/>
</dbReference>
<evidence type="ECO:0000259" key="4">
    <source>
        <dbReference type="PROSITE" id="PS50893"/>
    </source>
</evidence>
<gene>
    <name evidence="5" type="ORF">MNEG_15163</name>
</gene>
<dbReference type="KEGG" id="mng:MNEG_15163"/>
<reference evidence="5 6" key="1">
    <citation type="journal article" date="2013" name="BMC Genomics">
        <title>Reconstruction of the lipid metabolism for the microalga Monoraphidium neglectum from its genome sequence reveals characteristics suitable for biofuel production.</title>
        <authorList>
            <person name="Bogen C."/>
            <person name="Al-Dilaimi A."/>
            <person name="Albersmeier A."/>
            <person name="Wichmann J."/>
            <person name="Grundmann M."/>
            <person name="Rupp O."/>
            <person name="Lauersen K.J."/>
            <person name="Blifernez-Klassen O."/>
            <person name="Kalinowski J."/>
            <person name="Goesmann A."/>
            <person name="Mussgnug J.H."/>
            <person name="Kruse O."/>
        </authorList>
    </citation>
    <scope>NUCLEOTIDE SEQUENCE [LARGE SCALE GENOMIC DNA]</scope>
    <source>
        <strain evidence="5 6">SAG 48.87</strain>
    </source>
</reference>
<dbReference type="PANTHER" id="PTHR43119:SF1">
    <property type="entry name" value="ABC TRANSPORTER DOMAIN-CONTAINING PROTEIN"/>
    <property type="match status" value="1"/>
</dbReference>
<dbReference type="Proteomes" id="UP000054498">
    <property type="component" value="Unassembled WGS sequence"/>
</dbReference>
<dbReference type="AlphaFoldDB" id="A0A0D2LSN9"/>
<evidence type="ECO:0000256" key="1">
    <source>
        <dbReference type="ARBA" id="ARBA00022741"/>
    </source>
</evidence>
<dbReference type="EMBL" id="KK105302">
    <property type="protein sequence ID" value="KIY92801.1"/>
    <property type="molecule type" value="Genomic_DNA"/>
</dbReference>
<protein>
    <submittedName>
        <fullName evidence="5">sn-glycerol-3-phosphate import ATP-binding protein ugpC 2</fullName>
    </submittedName>
</protein>
<proteinExistence type="predicted"/>
<keyword evidence="2 5" id="KW-0067">ATP-binding</keyword>
<dbReference type="Gene3D" id="3.40.50.300">
    <property type="entry name" value="P-loop containing nucleotide triphosphate hydrolases"/>
    <property type="match status" value="1"/>
</dbReference>